<feature type="region of interest" description="Disordered" evidence="1">
    <location>
        <begin position="116"/>
        <end position="144"/>
    </location>
</feature>
<dbReference type="AlphaFoldDB" id="A0A0T9PYC0"/>
<proteinExistence type="predicted"/>
<dbReference type="RefSeq" id="WP_049599108.1">
    <property type="nucleotide sequence ID" value="NZ_CQBK01000011.1"/>
</dbReference>
<accession>A0A0T9PYC0</accession>
<name>A0A0T9PYC0_9GAMM</name>
<dbReference type="EMBL" id="CQBK01000011">
    <property type="protein sequence ID" value="CNH87578.1"/>
    <property type="molecule type" value="Genomic_DNA"/>
</dbReference>
<evidence type="ECO:0000313" key="2">
    <source>
        <dbReference type="EMBL" id="CNH87578.1"/>
    </source>
</evidence>
<evidence type="ECO:0000256" key="1">
    <source>
        <dbReference type="SAM" id="MobiDB-lite"/>
    </source>
</evidence>
<protein>
    <submittedName>
        <fullName evidence="2">Uncharacterized protein</fullName>
    </submittedName>
</protein>
<gene>
    <name evidence="2" type="ORF">ERS008667_01751</name>
</gene>
<evidence type="ECO:0000313" key="3">
    <source>
        <dbReference type="Proteomes" id="UP000038204"/>
    </source>
</evidence>
<dbReference type="Proteomes" id="UP000038204">
    <property type="component" value="Unassembled WGS sequence"/>
</dbReference>
<reference evidence="2 3" key="1">
    <citation type="submission" date="2015-03" db="EMBL/GenBank/DDBJ databases">
        <authorList>
            <person name="Murphy D."/>
        </authorList>
    </citation>
    <scope>NUCLEOTIDE SEQUENCE [LARGE SCALE GENOMIC DNA]</scope>
    <source>
        <strain evidence="2 3">Y233</strain>
    </source>
</reference>
<organism evidence="2 3">
    <name type="scientific">Yersinia similis</name>
    <dbReference type="NCBI Taxonomy" id="367190"/>
    <lineage>
        <taxon>Bacteria</taxon>
        <taxon>Pseudomonadati</taxon>
        <taxon>Pseudomonadota</taxon>
        <taxon>Gammaproteobacteria</taxon>
        <taxon>Enterobacterales</taxon>
        <taxon>Yersiniaceae</taxon>
        <taxon>Yersinia</taxon>
    </lineage>
</organism>
<sequence>MIGCMRVKVEDSYLYEKPKPALIAAGPTVTITNKNGDNHEYKVTSSHVNNDKLQGPKGILKAIQNHAELNNKTIASGGKKTIKFDQLHVREIPLKRHGDYIGKLGVKPNIYLDPKADREFDIDPNPNPNSNSNSNSNPNPNLDLNLDLALSLSPNQKDVNTRIKKPSWFSKYFCITT</sequence>
<feature type="compositionally biased region" description="Low complexity" evidence="1">
    <location>
        <begin position="128"/>
        <end position="144"/>
    </location>
</feature>